<organism evidence="2 3">
    <name type="scientific">Streptosporangium lutulentum</name>
    <dbReference type="NCBI Taxonomy" id="1461250"/>
    <lineage>
        <taxon>Bacteria</taxon>
        <taxon>Bacillati</taxon>
        <taxon>Actinomycetota</taxon>
        <taxon>Actinomycetes</taxon>
        <taxon>Streptosporangiales</taxon>
        <taxon>Streptosporangiaceae</taxon>
        <taxon>Streptosporangium</taxon>
    </lineage>
</organism>
<dbReference type="Proteomes" id="UP001225356">
    <property type="component" value="Unassembled WGS sequence"/>
</dbReference>
<proteinExistence type="predicted"/>
<sequence length="368" mass="40806">MRILVVRALLPGAPRLFPAFGVSSRKVRNVGIGVQKIPIARTISLRSPQYRGLIKKGEVVGVNYYRITTNQNSRDFTTQHHVTIVSSEGTLQDAEVSVSTVVQNADDPDVTNCVGLPPSGDQITGFHRLSEWKQVAGREWHNTKQTRSSRKEGVDQEGSCTMTPNVWVYFPSPSGGKYALSVTSNPRTVRCDSSPLLKWYKNGGCVVMRGVTALSMAYSDEIINPDTGVRTSFPEVNDHIWLALEHPYLTKPGRKSYYDLDPDAKDIPGNWGDWLSRAKYRPTPGGSRGLASSACKIEYSAAQREGKQCDEFPFASLEQGADNAKPKNNYSVMPVMPAQNEAHGIAIAAWCKNNRIIRSDKFWIQMLD</sequence>
<evidence type="ECO:0000259" key="1">
    <source>
        <dbReference type="Pfam" id="PF14040"/>
    </source>
</evidence>
<dbReference type="Pfam" id="PF14040">
    <property type="entry name" value="DNase_NucA_NucB"/>
    <property type="match status" value="1"/>
</dbReference>
<evidence type="ECO:0000313" key="3">
    <source>
        <dbReference type="Proteomes" id="UP001225356"/>
    </source>
</evidence>
<dbReference type="InterPro" id="IPR029476">
    <property type="entry name" value="DNase_NucA_NucB"/>
</dbReference>
<dbReference type="RefSeq" id="WP_307566309.1">
    <property type="nucleotide sequence ID" value="NZ_JAUSQU010000001.1"/>
</dbReference>
<keyword evidence="3" id="KW-1185">Reference proteome</keyword>
<accession>A0ABT9QPV4</accession>
<gene>
    <name evidence="2" type="ORF">J2853_008012</name>
</gene>
<protein>
    <recommendedName>
        <fullName evidence="1">Deoxyribonuclease NucA/NucB domain-containing protein</fullName>
    </recommendedName>
</protein>
<feature type="domain" description="Deoxyribonuclease NucA/NucB" evidence="1">
    <location>
        <begin position="289"/>
        <end position="364"/>
    </location>
</feature>
<reference evidence="2 3" key="1">
    <citation type="submission" date="2023-07" db="EMBL/GenBank/DDBJ databases">
        <title>Sequencing the genomes of 1000 actinobacteria strains.</title>
        <authorList>
            <person name="Klenk H.-P."/>
        </authorList>
    </citation>
    <scope>NUCLEOTIDE SEQUENCE [LARGE SCALE GENOMIC DNA]</scope>
    <source>
        <strain evidence="2 3">DSM 46740</strain>
    </source>
</reference>
<name>A0ABT9QPV4_9ACTN</name>
<comment type="caution">
    <text evidence="2">The sequence shown here is derived from an EMBL/GenBank/DDBJ whole genome shotgun (WGS) entry which is preliminary data.</text>
</comment>
<dbReference type="EMBL" id="JAUSQU010000001">
    <property type="protein sequence ID" value="MDP9848801.1"/>
    <property type="molecule type" value="Genomic_DNA"/>
</dbReference>
<evidence type="ECO:0000313" key="2">
    <source>
        <dbReference type="EMBL" id="MDP9848801.1"/>
    </source>
</evidence>